<dbReference type="SMART" id="SM00481">
    <property type="entry name" value="POLIIIAc"/>
    <property type="match status" value="1"/>
</dbReference>
<dbReference type="InterPro" id="IPR003141">
    <property type="entry name" value="Pol/His_phosphatase_N"/>
</dbReference>
<dbReference type="Gene3D" id="1.10.150.650">
    <property type="match status" value="1"/>
</dbReference>
<keyword evidence="3" id="KW-1185">Reference proteome</keyword>
<feature type="domain" description="Polymerase/histidinol phosphatase N-terminal" evidence="1">
    <location>
        <begin position="8"/>
        <end position="75"/>
    </location>
</feature>
<evidence type="ECO:0000259" key="1">
    <source>
        <dbReference type="SMART" id="SM00481"/>
    </source>
</evidence>
<reference evidence="2 3" key="1">
    <citation type="submission" date="2021-04" db="EMBL/GenBank/DDBJ databases">
        <title>Novel species identification of genus Shewanella.</title>
        <authorList>
            <person name="Liu G."/>
        </authorList>
    </citation>
    <scope>NUCLEOTIDE SEQUENCE [LARGE SCALE GENOMIC DNA]</scope>
    <source>
        <strain evidence="2 3">FJAT-54481</strain>
    </source>
</reference>
<sequence length="286" mass="31391">MITEQSCIDLHCHSTASDGALSPAELITRAKTNGVDVLAITDHDTVAGLTIAKQFNLGLSQPITLVNGVEISTHWHAYDIHIVGLAFDCHYPPLLAFLERQRCLRNERAQEIGHRLEKAGIMGAYQGAQALAGDAALSRGHYARYLVQAGIVDDIGKVFKRYLARGKTGYVPNNWGDMRSAIDVIHAAGGIAVLAHASGYQLKGKWLKKLVREFKEAGGDAMEVVLGQQSPEDLVQLAQLANLNGLKASVGSDFHFPGRWLELGKNLRRPKGLEWVWHSEQWTVKQ</sequence>
<gene>
    <name evidence="2" type="ORF">KDN34_06980</name>
</gene>
<dbReference type="CDD" id="cd07438">
    <property type="entry name" value="PHP_HisPPase_AMP"/>
    <property type="match status" value="1"/>
</dbReference>
<dbReference type="Gene3D" id="3.20.20.140">
    <property type="entry name" value="Metal-dependent hydrolases"/>
    <property type="match status" value="1"/>
</dbReference>
<dbReference type="PANTHER" id="PTHR42924">
    <property type="entry name" value="EXONUCLEASE"/>
    <property type="match status" value="1"/>
</dbReference>
<dbReference type="NCBIfam" id="NF047791">
    <property type="entry name" value="RNaseRnm"/>
    <property type="match status" value="1"/>
</dbReference>
<accession>A0ABX7YWY4</accession>
<proteinExistence type="predicted"/>
<dbReference type="RefSeq" id="WP_212596168.1">
    <property type="nucleotide sequence ID" value="NZ_CP073587.1"/>
</dbReference>
<evidence type="ECO:0000313" key="2">
    <source>
        <dbReference type="EMBL" id="QUN07165.1"/>
    </source>
</evidence>
<dbReference type="EMBL" id="CP073587">
    <property type="protein sequence ID" value="QUN07165.1"/>
    <property type="molecule type" value="Genomic_DNA"/>
</dbReference>
<evidence type="ECO:0000313" key="3">
    <source>
        <dbReference type="Proteomes" id="UP000679575"/>
    </source>
</evidence>
<protein>
    <submittedName>
        <fullName evidence="2">PHP domain-containing protein</fullName>
    </submittedName>
</protein>
<organism evidence="2 3">
    <name type="scientific">Shewanella yunxiaonensis</name>
    <dbReference type="NCBI Taxonomy" id="2829809"/>
    <lineage>
        <taxon>Bacteria</taxon>
        <taxon>Pseudomonadati</taxon>
        <taxon>Pseudomonadota</taxon>
        <taxon>Gammaproteobacteria</taxon>
        <taxon>Alteromonadales</taxon>
        <taxon>Shewanellaceae</taxon>
        <taxon>Shewanella</taxon>
    </lineage>
</organism>
<dbReference type="Proteomes" id="UP000679575">
    <property type="component" value="Chromosome"/>
</dbReference>
<dbReference type="PANTHER" id="PTHR42924:SF3">
    <property type="entry name" value="POLYMERASE_HISTIDINOL PHOSPHATASE N-TERMINAL DOMAIN-CONTAINING PROTEIN"/>
    <property type="match status" value="1"/>
</dbReference>
<name>A0ABX7YWY4_9GAMM</name>
<dbReference type="InterPro" id="IPR052018">
    <property type="entry name" value="PHP_domain"/>
</dbReference>
<dbReference type="SUPFAM" id="SSF89550">
    <property type="entry name" value="PHP domain-like"/>
    <property type="match status" value="1"/>
</dbReference>
<dbReference type="InterPro" id="IPR016195">
    <property type="entry name" value="Pol/histidinol_Pase-like"/>
</dbReference>
<dbReference type="Pfam" id="PF02811">
    <property type="entry name" value="PHP"/>
    <property type="match status" value="1"/>
</dbReference>
<dbReference type="InterPro" id="IPR004013">
    <property type="entry name" value="PHP_dom"/>
</dbReference>